<dbReference type="PROSITE" id="PS50235">
    <property type="entry name" value="USP_3"/>
    <property type="match status" value="1"/>
</dbReference>
<dbReference type="GO" id="GO:0016579">
    <property type="term" value="P:protein deubiquitination"/>
    <property type="evidence" value="ECO:0007669"/>
    <property type="project" value="InterPro"/>
</dbReference>
<dbReference type="InterPro" id="IPR038765">
    <property type="entry name" value="Papain-like_cys_pep_sf"/>
</dbReference>
<dbReference type="SMART" id="SM00726">
    <property type="entry name" value="UIM"/>
    <property type="match status" value="2"/>
</dbReference>
<dbReference type="GO" id="GO:0005829">
    <property type="term" value="C:cytosol"/>
    <property type="evidence" value="ECO:0007669"/>
    <property type="project" value="TreeGrafter"/>
</dbReference>
<dbReference type="InterPro" id="IPR009060">
    <property type="entry name" value="UBA-like_sf"/>
</dbReference>
<protein>
    <submittedName>
        <fullName evidence="3">Ubiquitin carboxyl-terminal hydrolase</fullName>
    </submittedName>
</protein>
<gene>
    <name evidence="3" type="ORF">AMSG_09622</name>
</gene>
<dbReference type="Pfam" id="PF23625">
    <property type="entry name" value="UIM_2"/>
    <property type="match status" value="2"/>
</dbReference>
<dbReference type="PANTHER" id="PTHR24006">
    <property type="entry name" value="UBIQUITIN CARBOXYL-TERMINAL HYDROLASE"/>
    <property type="match status" value="1"/>
</dbReference>
<accession>A0A0L0DNT4</accession>
<evidence type="ECO:0000259" key="2">
    <source>
        <dbReference type="PROSITE" id="PS50235"/>
    </source>
</evidence>
<dbReference type="InterPro" id="IPR003903">
    <property type="entry name" value="UIM_dom"/>
</dbReference>
<evidence type="ECO:0000313" key="4">
    <source>
        <dbReference type="Proteomes" id="UP000054408"/>
    </source>
</evidence>
<name>A0A0L0DNT4_THETB</name>
<dbReference type="Gene3D" id="6.10.140.100">
    <property type="match status" value="1"/>
</dbReference>
<dbReference type="SUPFAM" id="SSF46934">
    <property type="entry name" value="UBA-like"/>
    <property type="match status" value="1"/>
</dbReference>
<dbReference type="InterPro" id="IPR028889">
    <property type="entry name" value="USP"/>
</dbReference>
<reference evidence="3 4" key="1">
    <citation type="submission" date="2010-05" db="EMBL/GenBank/DDBJ databases">
        <title>The Genome Sequence of Thecamonas trahens ATCC 50062.</title>
        <authorList>
            <consortium name="The Broad Institute Genome Sequencing Platform"/>
            <person name="Russ C."/>
            <person name="Cuomo C."/>
            <person name="Shea T."/>
            <person name="Young S.K."/>
            <person name="Zeng Q."/>
            <person name="Koehrsen M."/>
            <person name="Haas B."/>
            <person name="Borodovsky M."/>
            <person name="Guigo R."/>
            <person name="Alvarado L."/>
            <person name="Berlin A."/>
            <person name="Bochicchio J."/>
            <person name="Borenstein D."/>
            <person name="Chapman S."/>
            <person name="Chen Z."/>
            <person name="Freedman E."/>
            <person name="Gellesch M."/>
            <person name="Goldberg J."/>
            <person name="Griggs A."/>
            <person name="Gujja S."/>
            <person name="Heilman E."/>
            <person name="Heiman D."/>
            <person name="Hepburn T."/>
            <person name="Howarth C."/>
            <person name="Jen D."/>
            <person name="Larson L."/>
            <person name="Mehta T."/>
            <person name="Park D."/>
            <person name="Pearson M."/>
            <person name="Roberts A."/>
            <person name="Saif S."/>
            <person name="Shenoy N."/>
            <person name="Sisk P."/>
            <person name="Stolte C."/>
            <person name="Sykes S."/>
            <person name="Thomson T."/>
            <person name="Walk T."/>
            <person name="White J."/>
            <person name="Yandava C."/>
            <person name="Burger G."/>
            <person name="Gray M.W."/>
            <person name="Holland P.W.H."/>
            <person name="King N."/>
            <person name="Lang F.B.F."/>
            <person name="Roger A.J."/>
            <person name="Ruiz-Trillo I."/>
            <person name="Lander E."/>
            <person name="Nusbaum C."/>
        </authorList>
    </citation>
    <scope>NUCLEOTIDE SEQUENCE [LARGE SCALE GENOMIC DNA]</scope>
    <source>
        <strain evidence="3 4">ATCC 50062</strain>
    </source>
</reference>
<dbReference type="STRING" id="461836.A0A0L0DNT4"/>
<dbReference type="GO" id="GO:0005634">
    <property type="term" value="C:nucleus"/>
    <property type="evidence" value="ECO:0007669"/>
    <property type="project" value="TreeGrafter"/>
</dbReference>
<dbReference type="GO" id="GO:0004843">
    <property type="term" value="F:cysteine-type deubiquitinase activity"/>
    <property type="evidence" value="ECO:0007669"/>
    <property type="project" value="InterPro"/>
</dbReference>
<dbReference type="PROSITE" id="PS00972">
    <property type="entry name" value="USP_1"/>
    <property type="match status" value="1"/>
</dbReference>
<dbReference type="eggNOG" id="KOG1863">
    <property type="taxonomic scope" value="Eukaryota"/>
</dbReference>
<dbReference type="PROSITE" id="PS00973">
    <property type="entry name" value="USP_2"/>
    <property type="match status" value="1"/>
</dbReference>
<evidence type="ECO:0000256" key="1">
    <source>
        <dbReference type="SAM" id="MobiDB-lite"/>
    </source>
</evidence>
<keyword evidence="4" id="KW-1185">Reference proteome</keyword>
<sequence length="1105" mass="115750">MSEANEEGIRTLIEMGLSQPRAVTALEVALTPQTTRQKGGNNVERAIEWHFAHMDDVAVPVAGRTSPVEGNGGGHGSAPPGGASAGVDAREASAAGALAGMGGAGTGAGSVAGAGTTVAGPANRPSIEEEQLNKAIAESLKESQGGGAGAAASDAAGGSKVTTEDEALSRAIEASLADKPGYDPIAMEAVNPHDRVRDDPSLPVGLKNIGNTCYVNSLMQTYFHLPVLRYAVLSFEPAPEDYAILDAMELSDDTATNALRFVQEMQRLFGFLSLTTRKALDVRKVMNTLLAADGKPISMGAQQDAQEFHMRFMQRLEEAFDIDFAARTAGASTEAASPPAEQQQQLLSRANVIRALFQGKVVSVRRGNEADGTPFESVSTESFAEIMVPLADNIYDALDEYTAPSTISGYISPAGHTTDAEELTMFEEFPPVVAIQLRRVVYNAAVGQRIKLNSKVTFPKYLYMDRYHASNAATASKLREQANGLKAQRTSLKAQLESYLSFPAGDAKMPVQQLLRGSLSYLDELTSDTPRPVGAPPAPELDAMKAFFQRALTAEVAAVSKLEESISVLEDQIEQVYAHMTDHPYRLHSVLVHSGGAQSGHYWSFVYEPTEDKWYNFNDATVTVVDEDKVWADSFGDTSGTNAYCLFYVDASSDKNLPGKPLAGPSSSMASTASSASGALALPTPASPVAGGPLVGDEISRLIASPKAVSHAYFTSVVPPKLQDLVEADNAELVAEMAKWDAEHADGAADSPAYGPPTLAEAQAAAVARAQATTDASLAATAAVTAPGSAASSPELDEGKTTAFVAAFASELENLAMGMSQHSTIQDERLESFPLFLALEGMPDIAKHAIAAKVVHAITGTALNADADTLSALSCALHAAGHDDADLASFQPAVVTQLRTAYASFCNTSATLLAGLTALSKRDAVNALRLFAHGLARDAHGAHGSRRRELIFFLRGTLVLVADAARLALGKHTESETSRGLVLLHAAAAVTVASLAADDRLRLALAAQWLSLLDKAAASSSPLPSPHHLELIAAISDLLSGARGSGAAVLTLVPLPDAAASAASATLSRTSFSTAFTVAAATYGPRFSSLLKPIYGADSDALEYT</sequence>
<dbReference type="SUPFAM" id="SSF54001">
    <property type="entry name" value="Cysteine proteinases"/>
    <property type="match status" value="1"/>
</dbReference>
<dbReference type="Gene3D" id="3.90.70.10">
    <property type="entry name" value="Cysteine proteinases"/>
    <property type="match status" value="1"/>
</dbReference>
<feature type="domain" description="USP" evidence="2">
    <location>
        <begin position="204"/>
        <end position="651"/>
    </location>
</feature>
<dbReference type="Proteomes" id="UP000054408">
    <property type="component" value="Unassembled WGS sequence"/>
</dbReference>
<organism evidence="3 4">
    <name type="scientific">Thecamonas trahens ATCC 50062</name>
    <dbReference type="NCBI Taxonomy" id="461836"/>
    <lineage>
        <taxon>Eukaryota</taxon>
        <taxon>Apusozoa</taxon>
        <taxon>Apusomonadida</taxon>
        <taxon>Apusomonadidae</taxon>
        <taxon>Thecamonas</taxon>
    </lineage>
</organism>
<dbReference type="InterPro" id="IPR018200">
    <property type="entry name" value="USP_CS"/>
</dbReference>
<feature type="region of interest" description="Disordered" evidence="1">
    <location>
        <begin position="140"/>
        <end position="166"/>
    </location>
</feature>
<dbReference type="InterPro" id="IPR050164">
    <property type="entry name" value="Peptidase_C19"/>
</dbReference>
<evidence type="ECO:0000313" key="3">
    <source>
        <dbReference type="EMBL" id="KNC53974.1"/>
    </source>
</evidence>
<dbReference type="GeneID" id="25568047"/>
<feature type="compositionally biased region" description="Low complexity" evidence="1">
    <location>
        <begin position="77"/>
        <end position="88"/>
    </location>
</feature>
<dbReference type="PANTHER" id="PTHR24006:SF944">
    <property type="entry name" value="UBIQUITIN CARBOXYL-TERMINAL HYDROLASE"/>
    <property type="match status" value="1"/>
</dbReference>
<dbReference type="Pfam" id="PF00443">
    <property type="entry name" value="UCH"/>
    <property type="match status" value="1"/>
</dbReference>
<keyword evidence="3" id="KW-0378">Hydrolase</keyword>
<dbReference type="RefSeq" id="XP_013754176.1">
    <property type="nucleotide sequence ID" value="XM_013898722.1"/>
</dbReference>
<dbReference type="Gene3D" id="1.10.8.10">
    <property type="entry name" value="DNA helicase RuvA subunit, C-terminal domain"/>
    <property type="match status" value="1"/>
</dbReference>
<dbReference type="AlphaFoldDB" id="A0A0L0DNT4"/>
<feature type="region of interest" description="Disordered" evidence="1">
    <location>
        <begin position="62"/>
        <end position="88"/>
    </location>
</feature>
<dbReference type="InterPro" id="IPR001394">
    <property type="entry name" value="Peptidase_C19_UCH"/>
</dbReference>
<proteinExistence type="predicted"/>
<dbReference type="EMBL" id="GL349484">
    <property type="protein sequence ID" value="KNC53974.1"/>
    <property type="molecule type" value="Genomic_DNA"/>
</dbReference>
<feature type="compositionally biased region" description="Low complexity" evidence="1">
    <location>
        <begin position="150"/>
        <end position="159"/>
    </location>
</feature>
<dbReference type="OrthoDB" id="2420415at2759"/>